<dbReference type="EMBL" id="NHNI01000001">
    <property type="protein sequence ID" value="OZY86033.1"/>
    <property type="molecule type" value="Genomic_DNA"/>
</dbReference>
<evidence type="ECO:0000313" key="2">
    <source>
        <dbReference type="Proteomes" id="UP000216101"/>
    </source>
</evidence>
<dbReference type="AlphaFoldDB" id="A0A266Q820"/>
<comment type="caution">
    <text evidence="1">The sequence shown here is derived from an EMBL/GenBank/DDBJ whole genome shotgun (WGS) entry which is preliminary data.</text>
</comment>
<gene>
    <name evidence="1" type="ORF">CBP51_03105</name>
</gene>
<keyword evidence="1" id="KW-0540">Nuclease</keyword>
<dbReference type="Proteomes" id="UP000216101">
    <property type="component" value="Unassembled WGS sequence"/>
</dbReference>
<dbReference type="GO" id="GO:0004519">
    <property type="term" value="F:endonuclease activity"/>
    <property type="evidence" value="ECO:0007669"/>
    <property type="project" value="UniProtKB-KW"/>
</dbReference>
<keyword evidence="2" id="KW-1185">Reference proteome</keyword>
<accession>A0A266Q820</accession>
<proteinExistence type="predicted"/>
<reference evidence="2" key="1">
    <citation type="submission" date="2017-05" db="EMBL/GenBank/DDBJ databases">
        <authorList>
            <person name="Barney B.M."/>
        </authorList>
    </citation>
    <scope>NUCLEOTIDE SEQUENCE [LARGE SCALE GENOMIC DNA]</scope>
    <source>
        <strain evidence="2">PSBB022</strain>
    </source>
</reference>
<evidence type="ECO:0000313" key="1">
    <source>
        <dbReference type="EMBL" id="OZY86033.1"/>
    </source>
</evidence>
<sequence length="330" mass="37130">MANENRFKHADILTLSKRAANQCSNPSCGAITSGPSGDPSGSINIGEAAHIFGANPGSARFDLEMAPSERSSINNAIWLCGNCHKIVDDDPAKFPAGLLFEWQRDHERRIARELGKSSADIRRRYEDRHLEEFGRLSYLAERIILEKGDFWEYRLTVEVLRYEVEPIKQRWMALTNGLYVKPVVRIDEGTFFNWAQGKVNELSKIIGAFDGLTNRELVASWGPRGVPGNDMHIVTTCRLYRELCVSTLDWEESIRFSSVPEECVEMHNYLSGVGVTVFDNVAKILTFLNDVIEKKPESGSFKLQLEFSLPNNWSENVSNAMKNAVAALGR</sequence>
<keyword evidence="1" id="KW-0378">Hydrolase</keyword>
<protein>
    <submittedName>
        <fullName evidence="1">HNH endonuclease</fullName>
    </submittedName>
</protein>
<organism evidence="1 2">
    <name type="scientific">Cellvibrio mixtus</name>
    <dbReference type="NCBI Taxonomy" id="39650"/>
    <lineage>
        <taxon>Bacteria</taxon>
        <taxon>Pseudomonadati</taxon>
        <taxon>Pseudomonadota</taxon>
        <taxon>Gammaproteobacteria</taxon>
        <taxon>Cellvibrionales</taxon>
        <taxon>Cellvibrionaceae</taxon>
        <taxon>Cellvibrio</taxon>
    </lineage>
</organism>
<dbReference type="RefSeq" id="WP_094983794.1">
    <property type="nucleotide sequence ID" value="NZ_NHNI01000001.1"/>
</dbReference>
<keyword evidence="1" id="KW-0255">Endonuclease</keyword>
<name>A0A266Q820_9GAMM</name>